<proteinExistence type="predicted"/>
<dbReference type="Proteomes" id="UP000198607">
    <property type="component" value="Unassembled WGS sequence"/>
</dbReference>
<dbReference type="Gene3D" id="3.10.129.10">
    <property type="entry name" value="Hotdog Thioesterase"/>
    <property type="match status" value="1"/>
</dbReference>
<feature type="domain" description="MaoC-like" evidence="1">
    <location>
        <begin position="21"/>
        <end position="110"/>
    </location>
</feature>
<dbReference type="SUPFAM" id="SSF54637">
    <property type="entry name" value="Thioesterase/thiol ester dehydrase-isomerase"/>
    <property type="match status" value="1"/>
</dbReference>
<accession>A0A1G8IYK4</accession>
<keyword evidence="3" id="KW-1185">Reference proteome</keyword>
<dbReference type="STRING" id="83767.SAMN05660652_03083"/>
<dbReference type="AlphaFoldDB" id="A0A1G8IYK4"/>
<dbReference type="GO" id="GO:0019171">
    <property type="term" value="F:(3R)-hydroxyacyl-[acyl-carrier-protein] dehydratase activity"/>
    <property type="evidence" value="ECO:0007669"/>
    <property type="project" value="TreeGrafter"/>
</dbReference>
<reference evidence="2 3" key="1">
    <citation type="submission" date="2016-10" db="EMBL/GenBank/DDBJ databases">
        <authorList>
            <person name="de Groot N.N."/>
        </authorList>
    </citation>
    <scope>NUCLEOTIDE SEQUENCE [LARGE SCALE GENOMIC DNA]</scope>
    <source>
        <strain evidence="2 3">DSM 5885</strain>
    </source>
</reference>
<dbReference type="CDD" id="cd03449">
    <property type="entry name" value="R_hydratase"/>
    <property type="match status" value="1"/>
</dbReference>
<dbReference type="InterPro" id="IPR050965">
    <property type="entry name" value="UPF0336/Enoyl-CoA_hydratase"/>
</dbReference>
<dbReference type="GO" id="GO:0006633">
    <property type="term" value="P:fatty acid biosynthetic process"/>
    <property type="evidence" value="ECO:0007669"/>
    <property type="project" value="TreeGrafter"/>
</dbReference>
<organism evidence="2 3">
    <name type="scientific">Propionivibrio dicarboxylicus</name>
    <dbReference type="NCBI Taxonomy" id="83767"/>
    <lineage>
        <taxon>Bacteria</taxon>
        <taxon>Pseudomonadati</taxon>
        <taxon>Pseudomonadota</taxon>
        <taxon>Betaproteobacteria</taxon>
        <taxon>Rhodocyclales</taxon>
        <taxon>Rhodocyclaceae</taxon>
        <taxon>Propionivibrio</taxon>
    </lineage>
</organism>
<evidence type="ECO:0000313" key="3">
    <source>
        <dbReference type="Proteomes" id="UP000198607"/>
    </source>
</evidence>
<dbReference type="InterPro" id="IPR029069">
    <property type="entry name" value="HotDog_dom_sf"/>
</dbReference>
<name>A0A1G8IYK4_9RHOO</name>
<gene>
    <name evidence="2" type="ORF">SAMN05660652_03083</name>
</gene>
<dbReference type="OrthoDB" id="9774179at2"/>
<dbReference type="PANTHER" id="PTHR43437">
    <property type="entry name" value="HYDROXYACYL-THIOESTER DEHYDRATASE TYPE 2, MITOCHONDRIAL-RELATED"/>
    <property type="match status" value="1"/>
</dbReference>
<dbReference type="Pfam" id="PF01575">
    <property type="entry name" value="MaoC_dehydratas"/>
    <property type="match status" value="1"/>
</dbReference>
<evidence type="ECO:0000259" key="1">
    <source>
        <dbReference type="Pfam" id="PF01575"/>
    </source>
</evidence>
<protein>
    <submittedName>
        <fullName evidence="2">3-hydroxybutyryl-CoA dehydratase</fullName>
    </submittedName>
</protein>
<dbReference type="EMBL" id="FNCY01000015">
    <property type="protein sequence ID" value="SDI23807.1"/>
    <property type="molecule type" value="Genomic_DNA"/>
</dbReference>
<dbReference type="PANTHER" id="PTHR43437:SF3">
    <property type="entry name" value="HYDROXYACYL-THIOESTER DEHYDRATASE TYPE 2, MITOCHONDRIAL"/>
    <property type="match status" value="1"/>
</dbReference>
<evidence type="ECO:0000313" key="2">
    <source>
        <dbReference type="EMBL" id="SDI23807.1"/>
    </source>
</evidence>
<dbReference type="InterPro" id="IPR002539">
    <property type="entry name" value="MaoC-like_dom"/>
</dbReference>
<sequence>MDAHIGKTVAEIRVGEEAYFAKTMTETDMMLFAGITGDLNQLPINGEFARGSRYGQRVAHGMLTASFVTNILGMKLPGFGTLLRSFKVRFTAPVFLDDTVEIGVRVSATDLAGNTATFETWAVNQRGETVMRGSCVVTPPTALAPA</sequence>